<dbReference type="AlphaFoldDB" id="A0A0C9TRN6"/>
<feature type="region of interest" description="Disordered" evidence="1">
    <location>
        <begin position="1"/>
        <end position="44"/>
    </location>
</feature>
<evidence type="ECO:0000313" key="2">
    <source>
        <dbReference type="EMBL" id="KIJ24539.1"/>
    </source>
</evidence>
<organism evidence="2 3">
    <name type="scientific">Sphaerobolus stellatus (strain SS14)</name>
    <dbReference type="NCBI Taxonomy" id="990650"/>
    <lineage>
        <taxon>Eukaryota</taxon>
        <taxon>Fungi</taxon>
        <taxon>Dikarya</taxon>
        <taxon>Basidiomycota</taxon>
        <taxon>Agaricomycotina</taxon>
        <taxon>Agaricomycetes</taxon>
        <taxon>Phallomycetidae</taxon>
        <taxon>Geastrales</taxon>
        <taxon>Sphaerobolaceae</taxon>
        <taxon>Sphaerobolus</taxon>
    </lineage>
</organism>
<accession>A0A0C9TRN6</accession>
<reference evidence="2 3" key="1">
    <citation type="submission" date="2014-06" db="EMBL/GenBank/DDBJ databases">
        <title>Evolutionary Origins and Diversification of the Mycorrhizal Mutualists.</title>
        <authorList>
            <consortium name="DOE Joint Genome Institute"/>
            <consortium name="Mycorrhizal Genomics Consortium"/>
            <person name="Kohler A."/>
            <person name="Kuo A."/>
            <person name="Nagy L.G."/>
            <person name="Floudas D."/>
            <person name="Copeland A."/>
            <person name="Barry K.W."/>
            <person name="Cichocki N."/>
            <person name="Veneault-Fourrey C."/>
            <person name="LaButti K."/>
            <person name="Lindquist E.A."/>
            <person name="Lipzen A."/>
            <person name="Lundell T."/>
            <person name="Morin E."/>
            <person name="Murat C."/>
            <person name="Riley R."/>
            <person name="Ohm R."/>
            <person name="Sun H."/>
            <person name="Tunlid A."/>
            <person name="Henrissat B."/>
            <person name="Grigoriev I.V."/>
            <person name="Hibbett D.S."/>
            <person name="Martin F."/>
        </authorList>
    </citation>
    <scope>NUCLEOTIDE SEQUENCE [LARGE SCALE GENOMIC DNA]</scope>
    <source>
        <strain evidence="2 3">SS14</strain>
    </source>
</reference>
<evidence type="ECO:0000256" key="1">
    <source>
        <dbReference type="SAM" id="MobiDB-lite"/>
    </source>
</evidence>
<sequence>MVPRPPSRGGATAHEMPRPPSRGGVAALMVPRPPSRGGVATPMVPRPLSLGGVAVPRPPSRGAVAPTRVLRAVGVARPSSRPMISHLLPGPSSRVGGGTPAGRYYTTNGGAGPHAHMARPPSVGGEQPWQPIDDPYAMGRHTGYSTQTQQRPAMRAPMPMQNVYYQQYQDQYGNGYGNQSATEASYVDNSGTEVYDSGMAYGQGEWDGSLAEVEEEPAYGNGY</sequence>
<dbReference type="Proteomes" id="UP000054279">
    <property type="component" value="Unassembled WGS sequence"/>
</dbReference>
<dbReference type="HOGENOM" id="CLU_1240813_0_0_1"/>
<protein>
    <submittedName>
        <fullName evidence="2">Uncharacterized protein</fullName>
    </submittedName>
</protein>
<gene>
    <name evidence="2" type="ORF">M422DRAFT_274645</name>
</gene>
<proteinExistence type="predicted"/>
<dbReference type="EMBL" id="KN837479">
    <property type="protein sequence ID" value="KIJ24539.1"/>
    <property type="molecule type" value="Genomic_DNA"/>
</dbReference>
<evidence type="ECO:0000313" key="3">
    <source>
        <dbReference type="Proteomes" id="UP000054279"/>
    </source>
</evidence>
<name>A0A0C9TRN6_SPHS4</name>
<keyword evidence="3" id="KW-1185">Reference proteome</keyword>